<gene>
    <name evidence="3" type="ORF">H6P81_011812</name>
</gene>
<evidence type="ECO:0000256" key="2">
    <source>
        <dbReference type="SAM" id="MobiDB-lite"/>
    </source>
</evidence>
<dbReference type="PANTHER" id="PTHR15243">
    <property type="entry name" value="SERINE/THREONINE-PROTEIN KINASE 19"/>
    <property type="match status" value="1"/>
</dbReference>
<protein>
    <recommendedName>
        <fullName evidence="5">Serine/threonine-protein kinase 19</fullName>
    </recommendedName>
</protein>
<feature type="region of interest" description="Disordered" evidence="2">
    <location>
        <begin position="1"/>
        <end position="28"/>
    </location>
</feature>
<evidence type="ECO:0000313" key="3">
    <source>
        <dbReference type="EMBL" id="KAG9445684.1"/>
    </source>
</evidence>
<accession>A0AAV7EAF2</accession>
<evidence type="ECO:0008006" key="5">
    <source>
        <dbReference type="Google" id="ProtNLM"/>
    </source>
</evidence>
<evidence type="ECO:0000256" key="1">
    <source>
        <dbReference type="ARBA" id="ARBA00093458"/>
    </source>
</evidence>
<sequence>MSGGEGISGSVGKKRRREEEIGTSKGEYEEEGLPLLEKELTFTDTLIALRIMRSQFPQKVAVEPFVLRSQLYSSVKDRTQVDRELESLRRQRTLRIFKLNIGQDDDAIMFMEDYIKQVEIVVKRMEAKNPDDAVVFDWFITHVIGSKLDASIEHRELCSLLSCGGKVKDKHISFLINTGLLTRQLIDSNMYWFAIPNIGFVLKGLAQGRKELLSFLNRRKYKEIHQGLERDRYLQPTLLQWLRRLQISIFIIIIILGCGRKWHV</sequence>
<keyword evidence="4" id="KW-1185">Reference proteome</keyword>
<evidence type="ECO:0000313" key="4">
    <source>
        <dbReference type="Proteomes" id="UP000825729"/>
    </source>
</evidence>
<proteinExistence type="inferred from homology"/>
<dbReference type="Pfam" id="PF10494">
    <property type="entry name" value="Stk19"/>
    <property type="match status" value="1"/>
</dbReference>
<dbReference type="Proteomes" id="UP000825729">
    <property type="component" value="Unassembled WGS sequence"/>
</dbReference>
<dbReference type="InterPro" id="IPR018865">
    <property type="entry name" value="STK19-like"/>
</dbReference>
<dbReference type="AlphaFoldDB" id="A0AAV7EAF2"/>
<dbReference type="EMBL" id="JAINDJ010000005">
    <property type="protein sequence ID" value="KAG9445684.1"/>
    <property type="molecule type" value="Genomic_DNA"/>
</dbReference>
<reference evidence="3 4" key="1">
    <citation type="submission" date="2021-07" db="EMBL/GenBank/DDBJ databases">
        <title>The Aristolochia fimbriata genome: insights into angiosperm evolution, floral development and chemical biosynthesis.</title>
        <authorList>
            <person name="Jiao Y."/>
        </authorList>
    </citation>
    <scope>NUCLEOTIDE SEQUENCE [LARGE SCALE GENOMIC DNA]</scope>
    <source>
        <strain evidence="3">IBCAS-2021</strain>
        <tissue evidence="3">Leaf</tissue>
    </source>
</reference>
<dbReference type="PANTHER" id="PTHR15243:SF0">
    <property type="entry name" value="SERINE_THREONINE-PROTEIN KINASE 19"/>
    <property type="match status" value="1"/>
</dbReference>
<comment type="caution">
    <text evidence="3">The sequence shown here is derived from an EMBL/GenBank/DDBJ whole genome shotgun (WGS) entry which is preliminary data.</text>
</comment>
<name>A0AAV7EAF2_ARIFI</name>
<comment type="similarity">
    <text evidence="1">Belongs to the STK19 family.</text>
</comment>
<organism evidence="3 4">
    <name type="scientific">Aristolochia fimbriata</name>
    <name type="common">White veined hardy Dutchman's pipe vine</name>
    <dbReference type="NCBI Taxonomy" id="158543"/>
    <lineage>
        <taxon>Eukaryota</taxon>
        <taxon>Viridiplantae</taxon>
        <taxon>Streptophyta</taxon>
        <taxon>Embryophyta</taxon>
        <taxon>Tracheophyta</taxon>
        <taxon>Spermatophyta</taxon>
        <taxon>Magnoliopsida</taxon>
        <taxon>Magnoliidae</taxon>
        <taxon>Piperales</taxon>
        <taxon>Aristolochiaceae</taxon>
        <taxon>Aristolochia</taxon>
    </lineage>
</organism>